<name>A0A0F5IU42_9BACT</name>
<comment type="caution">
    <text evidence="1">The sequence shown here is derived from an EMBL/GenBank/DDBJ whole genome shotgun (WGS) entry which is preliminary data.</text>
</comment>
<dbReference type="HOGENOM" id="CLU_1642110_0_0_10"/>
<dbReference type="Proteomes" id="UP000033047">
    <property type="component" value="Unassembled WGS sequence"/>
</dbReference>
<organism evidence="1 2">
    <name type="scientific">Parabacteroides goldsteinii DSM 19448 = WAL 12034</name>
    <dbReference type="NCBI Taxonomy" id="927665"/>
    <lineage>
        <taxon>Bacteria</taxon>
        <taxon>Pseudomonadati</taxon>
        <taxon>Bacteroidota</taxon>
        <taxon>Bacteroidia</taxon>
        <taxon>Bacteroidales</taxon>
        <taxon>Tannerellaceae</taxon>
        <taxon>Parabacteroides</taxon>
    </lineage>
</organism>
<sequence length="161" mass="18233">MNKTEKTFSLISVKDSFFKARYEVLDESTGDNHVITYENKAPVHPSLSEALQRMVYHVVNFTGLVAVDDNFQITGYQRQNCGDAQLLTIYARVGTSEEFCGNVVSRFHIGRDEYASIDLLLEDLSSCEREALAYIETGKRLEHDAFIRLDNDDLQTLQTAA</sequence>
<dbReference type="PATRIC" id="fig|927665.4.peg.4150"/>
<evidence type="ECO:0000313" key="1">
    <source>
        <dbReference type="EMBL" id="KKB48810.1"/>
    </source>
</evidence>
<protein>
    <submittedName>
        <fullName evidence="1">Uncharacterized protein</fullName>
    </submittedName>
</protein>
<dbReference type="AlphaFoldDB" id="A0A0F5IU42"/>
<accession>A0A0F5IU42</accession>
<dbReference type="STRING" id="927665.HMPREF1535_04039"/>
<dbReference type="RefSeq" id="WP_046147226.1">
    <property type="nucleotide sequence ID" value="NZ_KQ033913.1"/>
</dbReference>
<gene>
    <name evidence="1" type="ORF">HMPREF1535_04039</name>
</gene>
<reference evidence="1 2" key="1">
    <citation type="submission" date="2013-04" db="EMBL/GenBank/DDBJ databases">
        <title>The Genome Sequence of Parabacteroides goldsteinii DSM 19448.</title>
        <authorList>
            <consortium name="The Broad Institute Genomics Platform"/>
            <person name="Earl A."/>
            <person name="Ward D."/>
            <person name="Feldgarden M."/>
            <person name="Gevers D."/>
            <person name="Martens E."/>
            <person name="Sakamoto M."/>
            <person name="Benno Y."/>
            <person name="Song Y."/>
            <person name="Liu C."/>
            <person name="Lee J."/>
            <person name="Bolanos M."/>
            <person name="Vaisanen M.L."/>
            <person name="Finegold S.M."/>
            <person name="Walker B."/>
            <person name="Young S."/>
            <person name="Zeng Q."/>
            <person name="Gargeya S."/>
            <person name="Fitzgerald M."/>
            <person name="Haas B."/>
            <person name="Abouelleil A."/>
            <person name="Allen A.W."/>
            <person name="Alvarado L."/>
            <person name="Arachchi H.M."/>
            <person name="Berlin A.M."/>
            <person name="Chapman S.B."/>
            <person name="Gainer-Dewar J."/>
            <person name="Goldberg J."/>
            <person name="Griggs A."/>
            <person name="Gujja S."/>
            <person name="Hansen M."/>
            <person name="Howarth C."/>
            <person name="Imamovic A."/>
            <person name="Ireland A."/>
            <person name="Larimer J."/>
            <person name="McCowan C."/>
            <person name="Murphy C."/>
            <person name="Pearson M."/>
            <person name="Poon T.W."/>
            <person name="Priest M."/>
            <person name="Roberts A."/>
            <person name="Saif S."/>
            <person name="Shea T."/>
            <person name="Sisk P."/>
            <person name="Sykes S."/>
            <person name="Wortman J."/>
            <person name="Nusbaum C."/>
            <person name="Birren B."/>
        </authorList>
    </citation>
    <scope>NUCLEOTIDE SEQUENCE [LARGE SCALE GENOMIC DNA]</scope>
    <source>
        <strain evidence="1 2">DSM 19448</strain>
    </source>
</reference>
<dbReference type="EMBL" id="AQHV01000021">
    <property type="protein sequence ID" value="KKB48810.1"/>
    <property type="molecule type" value="Genomic_DNA"/>
</dbReference>
<evidence type="ECO:0000313" key="2">
    <source>
        <dbReference type="Proteomes" id="UP000033047"/>
    </source>
</evidence>
<proteinExistence type="predicted"/>